<keyword evidence="18" id="KW-1185">Reference proteome</keyword>
<evidence type="ECO:0000256" key="8">
    <source>
        <dbReference type="ARBA" id="ARBA00022827"/>
    </source>
</evidence>
<dbReference type="RefSeq" id="WP_143042775.1">
    <property type="nucleotide sequence ID" value="NZ_FNXG01000002.1"/>
</dbReference>
<keyword evidence="6" id="KW-0285">Flavoprotein</keyword>
<dbReference type="InterPro" id="IPR039261">
    <property type="entry name" value="FNR_nucleotide-bd"/>
</dbReference>
<gene>
    <name evidence="17" type="ORF">SAMN04488075_1636</name>
</gene>
<feature type="domain" description="FAD-binding FR-type" evidence="16">
    <location>
        <begin position="3"/>
        <end position="105"/>
    </location>
</feature>
<name>A0A1H6LQX7_9RHOB</name>
<accession>A0A1H6LQX7</accession>
<dbReference type="Gene3D" id="3.40.50.80">
    <property type="entry name" value="Nucleotide-binding domain of ferredoxin-NADP reductase (FNR) module"/>
    <property type="match status" value="1"/>
</dbReference>
<feature type="domain" description="2Fe-2S ferredoxin-type" evidence="15">
    <location>
        <begin position="326"/>
        <end position="408"/>
    </location>
</feature>
<dbReference type="Proteomes" id="UP000199125">
    <property type="component" value="Unassembled WGS sequence"/>
</dbReference>
<reference evidence="18" key="1">
    <citation type="submission" date="2016-10" db="EMBL/GenBank/DDBJ databases">
        <authorList>
            <person name="Varghese N."/>
            <person name="Submissions S."/>
        </authorList>
    </citation>
    <scope>NUCLEOTIDE SEQUENCE [LARGE SCALE GENOMIC DNA]</scope>
    <source>
        <strain evidence="18">DSM 11593</strain>
    </source>
</reference>
<evidence type="ECO:0000313" key="17">
    <source>
        <dbReference type="EMBL" id="SEH88775.1"/>
    </source>
</evidence>
<dbReference type="AlphaFoldDB" id="A0A1H6LQX7"/>
<evidence type="ECO:0000256" key="13">
    <source>
        <dbReference type="ARBA" id="ARBA00048649"/>
    </source>
</evidence>
<dbReference type="PANTHER" id="PTHR47354:SF5">
    <property type="entry name" value="PROTEIN RFBI"/>
    <property type="match status" value="1"/>
</dbReference>
<organism evidence="17 18">
    <name type="scientific">Paracoccus alkenifer</name>
    <dbReference type="NCBI Taxonomy" id="65735"/>
    <lineage>
        <taxon>Bacteria</taxon>
        <taxon>Pseudomonadati</taxon>
        <taxon>Pseudomonadota</taxon>
        <taxon>Alphaproteobacteria</taxon>
        <taxon>Rhodobacterales</taxon>
        <taxon>Paracoccaceae</taxon>
        <taxon>Paracoccus</taxon>
    </lineage>
</organism>
<evidence type="ECO:0000256" key="4">
    <source>
        <dbReference type="ARBA" id="ARBA00012229"/>
    </source>
</evidence>
<dbReference type="PANTHER" id="PTHR47354">
    <property type="entry name" value="NADH OXIDOREDUCTASE HCR"/>
    <property type="match status" value="1"/>
</dbReference>
<dbReference type="EC" id="1.14.12.17" evidence="4"/>
<dbReference type="InterPro" id="IPR001041">
    <property type="entry name" value="2Fe-2S_ferredoxin-type"/>
</dbReference>
<dbReference type="EMBL" id="FNXG01000002">
    <property type="protein sequence ID" value="SEH88775.1"/>
    <property type="molecule type" value="Genomic_DNA"/>
</dbReference>
<evidence type="ECO:0000256" key="6">
    <source>
        <dbReference type="ARBA" id="ARBA00022630"/>
    </source>
</evidence>
<dbReference type="Pfam" id="PF00111">
    <property type="entry name" value="Fer2"/>
    <property type="match status" value="1"/>
</dbReference>
<comment type="catalytic activity">
    <reaction evidence="14">
        <text>2 nitric oxide + NADPH + 2 O2 = 2 nitrate + NADP(+) + H(+)</text>
        <dbReference type="Rhea" id="RHEA:19465"/>
        <dbReference type="ChEBI" id="CHEBI:15378"/>
        <dbReference type="ChEBI" id="CHEBI:15379"/>
        <dbReference type="ChEBI" id="CHEBI:16480"/>
        <dbReference type="ChEBI" id="CHEBI:17632"/>
        <dbReference type="ChEBI" id="CHEBI:57783"/>
        <dbReference type="ChEBI" id="CHEBI:58349"/>
        <dbReference type="EC" id="1.14.12.17"/>
    </reaction>
</comment>
<dbReference type="InterPro" id="IPR017938">
    <property type="entry name" value="Riboflavin_synthase-like_b-brl"/>
</dbReference>
<evidence type="ECO:0000256" key="12">
    <source>
        <dbReference type="ARBA" id="ARBA00023027"/>
    </source>
</evidence>
<comment type="cofactor">
    <cofactor evidence="1">
        <name>heme b</name>
        <dbReference type="ChEBI" id="CHEBI:60344"/>
    </cofactor>
</comment>
<keyword evidence="8" id="KW-0274">FAD</keyword>
<dbReference type="FunFam" id="3.40.50.80:FF:000010">
    <property type="entry name" value="Flavohemoprotein"/>
    <property type="match status" value="1"/>
</dbReference>
<evidence type="ECO:0000256" key="7">
    <source>
        <dbReference type="ARBA" id="ARBA00022723"/>
    </source>
</evidence>
<evidence type="ECO:0000256" key="9">
    <source>
        <dbReference type="ARBA" id="ARBA00022857"/>
    </source>
</evidence>
<evidence type="ECO:0000256" key="14">
    <source>
        <dbReference type="ARBA" id="ARBA00049433"/>
    </source>
</evidence>
<dbReference type="SUPFAM" id="SSF54292">
    <property type="entry name" value="2Fe-2S ferredoxin-like"/>
    <property type="match status" value="1"/>
</dbReference>
<evidence type="ECO:0000256" key="5">
    <source>
        <dbReference type="ARBA" id="ARBA00022617"/>
    </source>
</evidence>
<dbReference type="GO" id="GO:0046872">
    <property type="term" value="F:metal ion binding"/>
    <property type="evidence" value="ECO:0007669"/>
    <property type="project" value="UniProtKB-KW"/>
</dbReference>
<keyword evidence="7" id="KW-0479">Metal-binding</keyword>
<dbReference type="InterPro" id="IPR017927">
    <property type="entry name" value="FAD-bd_FR_type"/>
</dbReference>
<dbReference type="PROSITE" id="PS51085">
    <property type="entry name" value="2FE2S_FER_2"/>
    <property type="match status" value="1"/>
</dbReference>
<dbReference type="GO" id="GO:0051536">
    <property type="term" value="F:iron-sulfur cluster binding"/>
    <property type="evidence" value="ECO:0007669"/>
    <property type="project" value="InterPro"/>
</dbReference>
<keyword evidence="10" id="KW-0560">Oxidoreductase</keyword>
<dbReference type="STRING" id="65735.SAMN04488075_1636"/>
<comment type="catalytic activity">
    <reaction evidence="13">
        <text>2 nitric oxide + NADH + 2 O2 = 2 nitrate + NAD(+) + H(+)</text>
        <dbReference type="Rhea" id="RHEA:19469"/>
        <dbReference type="ChEBI" id="CHEBI:15378"/>
        <dbReference type="ChEBI" id="CHEBI:15379"/>
        <dbReference type="ChEBI" id="CHEBI:16480"/>
        <dbReference type="ChEBI" id="CHEBI:17632"/>
        <dbReference type="ChEBI" id="CHEBI:57540"/>
        <dbReference type="ChEBI" id="CHEBI:57945"/>
        <dbReference type="EC" id="1.14.12.17"/>
    </reaction>
</comment>
<dbReference type="InterPro" id="IPR036010">
    <property type="entry name" value="2Fe-2S_ferredoxin-like_sf"/>
</dbReference>
<evidence type="ECO:0000256" key="10">
    <source>
        <dbReference type="ARBA" id="ARBA00023002"/>
    </source>
</evidence>
<proteinExistence type="inferred from homology"/>
<sequence length="408" mass="42775">MADPFRRFRVARKTPESSVITSFHLAPADGGPLWTARPGQYLTLRVPAEGGSLLRTYSLSCAVDAPDCHRITVKRESLGSVWLHDVVAEGDEIEIAAPRGGFHLDEDSTRPVLLLAGGVGLTPLLSMLHRLAATDRRVFFVHACENGDVQAMRDEVAAIAAASAGRITARHVYRTPTKADRAKARFDAEGVVDRGFLQSLLPQDDYEVYLCGPTPFMVAMWRLLTGLGIAPGRIAYEFFGKGGSLAALAEAEAAAEAAVPPAPAHVPAHAPRALAGLEHLTDPEARAVPDAPPRRATAASPAAAAAPVAAAAPASATAAPVAAAGDEVIFARSGVSATWHDAAGSLLELAEAAGLNPDFSCREGICNTCRCAIREGVVEYTSEPLDPPPPGQVLICCSRPVGRVVLDI</sequence>
<dbReference type="SUPFAM" id="SSF63380">
    <property type="entry name" value="Riboflavin synthase domain-like"/>
    <property type="match status" value="1"/>
</dbReference>
<dbReference type="InterPro" id="IPR001433">
    <property type="entry name" value="OxRdtase_FAD/NAD-bd"/>
</dbReference>
<dbReference type="GO" id="GO:0008941">
    <property type="term" value="F:nitric oxide dioxygenase NAD(P)H activity"/>
    <property type="evidence" value="ECO:0007669"/>
    <property type="project" value="UniProtKB-EC"/>
</dbReference>
<evidence type="ECO:0000313" key="18">
    <source>
        <dbReference type="Proteomes" id="UP000199125"/>
    </source>
</evidence>
<keyword evidence="12" id="KW-0520">NAD</keyword>
<keyword evidence="9" id="KW-0521">NADP</keyword>
<dbReference type="Pfam" id="PF00175">
    <property type="entry name" value="NAD_binding_1"/>
    <property type="match status" value="1"/>
</dbReference>
<comment type="cofactor">
    <cofactor evidence="2">
        <name>FAD</name>
        <dbReference type="ChEBI" id="CHEBI:57692"/>
    </cofactor>
</comment>
<evidence type="ECO:0000256" key="2">
    <source>
        <dbReference type="ARBA" id="ARBA00001974"/>
    </source>
</evidence>
<evidence type="ECO:0000259" key="15">
    <source>
        <dbReference type="PROSITE" id="PS51085"/>
    </source>
</evidence>
<dbReference type="PRINTS" id="PR00410">
    <property type="entry name" value="PHEHYDRXLASE"/>
</dbReference>
<evidence type="ECO:0000256" key="11">
    <source>
        <dbReference type="ARBA" id="ARBA00023004"/>
    </source>
</evidence>
<evidence type="ECO:0000256" key="3">
    <source>
        <dbReference type="ARBA" id="ARBA00006401"/>
    </source>
</evidence>
<dbReference type="InterPro" id="IPR050415">
    <property type="entry name" value="MRET"/>
</dbReference>
<comment type="similarity">
    <text evidence="3">In the C-terminal section; belongs to the flavoprotein pyridine nucleotide cytochrome reductase family.</text>
</comment>
<dbReference type="Gene3D" id="3.10.20.30">
    <property type="match status" value="1"/>
</dbReference>
<evidence type="ECO:0000259" key="16">
    <source>
        <dbReference type="PROSITE" id="PS51384"/>
    </source>
</evidence>
<dbReference type="CDD" id="cd06184">
    <property type="entry name" value="flavohem_like_fad_nad_binding"/>
    <property type="match status" value="1"/>
</dbReference>
<keyword evidence="11" id="KW-0408">Iron</keyword>
<keyword evidence="5" id="KW-0349">Heme</keyword>
<dbReference type="Gene3D" id="2.40.30.10">
    <property type="entry name" value="Translation factors"/>
    <property type="match status" value="1"/>
</dbReference>
<dbReference type="OrthoDB" id="9786134at2"/>
<dbReference type="InterPro" id="IPR012675">
    <property type="entry name" value="Beta-grasp_dom_sf"/>
</dbReference>
<dbReference type="CDD" id="cd00207">
    <property type="entry name" value="fer2"/>
    <property type="match status" value="1"/>
</dbReference>
<evidence type="ECO:0000256" key="1">
    <source>
        <dbReference type="ARBA" id="ARBA00001970"/>
    </source>
</evidence>
<dbReference type="PROSITE" id="PS51384">
    <property type="entry name" value="FAD_FR"/>
    <property type="match status" value="1"/>
</dbReference>
<dbReference type="SUPFAM" id="SSF52343">
    <property type="entry name" value="Ferredoxin reductase-like, C-terminal NADP-linked domain"/>
    <property type="match status" value="1"/>
</dbReference>
<protein>
    <recommendedName>
        <fullName evidence="4">nitric oxide dioxygenase</fullName>
        <ecNumber evidence="4">1.14.12.17</ecNumber>
    </recommendedName>
</protein>